<reference evidence="3" key="1">
    <citation type="submission" date="2017-05" db="EMBL/GenBank/DDBJ databases">
        <title>Streptomyces olivochromogenes NBRC 3561 whole genome shotgun sequence.</title>
        <authorList>
            <person name="Dohra H."/>
            <person name="Kodani S."/>
        </authorList>
    </citation>
    <scope>NUCLEOTIDE SEQUENCE [LARGE SCALE GENOMIC DNA]</scope>
    <source>
        <strain evidence="3">NBRC 3561</strain>
    </source>
</reference>
<proteinExistence type="predicted"/>
<protein>
    <submittedName>
        <fullName evidence="2">Uncharacterized protein</fullName>
    </submittedName>
</protein>
<evidence type="ECO:0000313" key="3">
    <source>
        <dbReference type="Proteomes" id="UP000217446"/>
    </source>
</evidence>
<accession>A0A250V9P1</accession>
<dbReference type="Proteomes" id="UP000217446">
    <property type="component" value="Unassembled WGS sequence"/>
</dbReference>
<evidence type="ECO:0000256" key="1">
    <source>
        <dbReference type="SAM" id="MobiDB-lite"/>
    </source>
</evidence>
<comment type="caution">
    <text evidence="2">The sequence shown here is derived from an EMBL/GenBank/DDBJ whole genome shotgun (WGS) entry which is preliminary data.</text>
</comment>
<evidence type="ECO:0000313" key="2">
    <source>
        <dbReference type="EMBL" id="GAX50822.1"/>
    </source>
</evidence>
<keyword evidence="3" id="KW-1185">Reference proteome</keyword>
<gene>
    <name evidence="2" type="ORF">SO3561_02321</name>
</gene>
<sequence length="250" mass="26411">MSPGEPAGPARSVGRHRGFGAGVSTGGSRERQGVGMGGWGRKRALRWAAVAGAVAAVAACGPVDTGAAVRPSATRAHGTSVGSGGACVFVKPDGAQKFGHVGWGFRITGTDRWVYGAVENPSNALYTPPGGDIGAWHAEGTYARMLGDMSRDANHPGKSTHPYSRYRCTDSATSDVNSARAMIRTVEKRGFLVGVDPRTGDLGSRDCLDATYDVLRAYRTRHLTPAYPTEIPNLWVETLVLWSDSALKPR</sequence>
<name>A0A250V9P1_STROL</name>
<organism evidence="2 3">
    <name type="scientific">Streptomyces olivochromogenes</name>
    <dbReference type="NCBI Taxonomy" id="1963"/>
    <lineage>
        <taxon>Bacteria</taxon>
        <taxon>Bacillati</taxon>
        <taxon>Actinomycetota</taxon>
        <taxon>Actinomycetes</taxon>
        <taxon>Kitasatosporales</taxon>
        <taxon>Streptomycetaceae</taxon>
        <taxon>Streptomyces</taxon>
    </lineage>
</organism>
<dbReference type="AlphaFoldDB" id="A0A250V9P1"/>
<feature type="region of interest" description="Disordered" evidence="1">
    <location>
        <begin position="1"/>
        <end position="37"/>
    </location>
</feature>
<dbReference type="EMBL" id="BDQI01000003">
    <property type="protein sequence ID" value="GAX50822.1"/>
    <property type="molecule type" value="Genomic_DNA"/>
</dbReference>